<dbReference type="EMBL" id="BARU01009562">
    <property type="protein sequence ID" value="GAH38649.1"/>
    <property type="molecule type" value="Genomic_DNA"/>
</dbReference>
<dbReference type="AlphaFoldDB" id="X1GAP0"/>
<sequence length="104" mass="12039">MHLDKNRMGSIDLGVNNIVTLVNNIWEQPIIIKGGIIKSINQGYNKERSRLKSIIDRQKINYESKKLKKINLNRNNKINDYFHKISRSIIDYCIKSNIGTLVIG</sequence>
<proteinExistence type="predicted"/>
<gene>
    <name evidence="2" type="ORF">S03H2_18425</name>
</gene>
<accession>X1GAP0</accession>
<comment type="caution">
    <text evidence="2">The sequence shown here is derived from an EMBL/GenBank/DDBJ whole genome shotgun (WGS) entry which is preliminary data.</text>
</comment>
<feature type="domain" description="Probable transposase IS891/IS1136/IS1341" evidence="1">
    <location>
        <begin position="8"/>
        <end position="104"/>
    </location>
</feature>
<dbReference type="InterPro" id="IPR001959">
    <property type="entry name" value="Transposase"/>
</dbReference>
<organism evidence="2">
    <name type="scientific">marine sediment metagenome</name>
    <dbReference type="NCBI Taxonomy" id="412755"/>
    <lineage>
        <taxon>unclassified sequences</taxon>
        <taxon>metagenomes</taxon>
        <taxon>ecological metagenomes</taxon>
    </lineage>
</organism>
<name>X1GAP0_9ZZZZ</name>
<evidence type="ECO:0000313" key="2">
    <source>
        <dbReference type="EMBL" id="GAH38649.1"/>
    </source>
</evidence>
<protein>
    <recommendedName>
        <fullName evidence="1">Probable transposase IS891/IS1136/IS1341 domain-containing protein</fullName>
    </recommendedName>
</protein>
<evidence type="ECO:0000259" key="1">
    <source>
        <dbReference type="Pfam" id="PF01385"/>
    </source>
</evidence>
<dbReference type="Pfam" id="PF01385">
    <property type="entry name" value="OrfB_IS605"/>
    <property type="match status" value="1"/>
</dbReference>
<reference evidence="2" key="1">
    <citation type="journal article" date="2014" name="Front. Microbiol.">
        <title>High frequency of phylogenetically diverse reductive dehalogenase-homologous genes in deep subseafloor sedimentary metagenomes.</title>
        <authorList>
            <person name="Kawai M."/>
            <person name="Futagami T."/>
            <person name="Toyoda A."/>
            <person name="Takaki Y."/>
            <person name="Nishi S."/>
            <person name="Hori S."/>
            <person name="Arai W."/>
            <person name="Tsubouchi T."/>
            <person name="Morono Y."/>
            <person name="Uchiyama I."/>
            <person name="Ito T."/>
            <person name="Fujiyama A."/>
            <person name="Inagaki F."/>
            <person name="Takami H."/>
        </authorList>
    </citation>
    <scope>NUCLEOTIDE SEQUENCE</scope>
    <source>
        <strain evidence="2">Expedition CK06-06</strain>
    </source>
</reference>